<reference evidence="1" key="2">
    <citation type="submission" date="2020-05" db="UniProtKB">
        <authorList>
            <consortium name="EnsemblMetazoa"/>
        </authorList>
    </citation>
    <scope>IDENTIFICATION</scope>
    <source>
        <strain evidence="1">IAEA</strain>
    </source>
</reference>
<evidence type="ECO:0000313" key="2">
    <source>
        <dbReference type="Proteomes" id="UP000092460"/>
    </source>
</evidence>
<keyword evidence="2" id="KW-1185">Reference proteome</keyword>
<proteinExistence type="predicted"/>
<name>A0A1B0AR80_9MUSC</name>
<dbReference type="EMBL" id="JXJN01002277">
    <property type="status" value="NOT_ANNOTATED_CDS"/>
    <property type="molecule type" value="Genomic_DNA"/>
</dbReference>
<sequence>FFINYTKIIYSYILARGAPITRPISLQNLTSAGRASLEFEYKGVNLVSVYCFVFAKPTFGDKAHDQLDQLPTPKDKRLEMLPLGASVECLGSAATSFYTSPSTSQNYPIDFSTRTDTNTQVWLASSSAGRQCSCPNIRRRRELVSVSPKKAAFISRNRKNFHSFVNSKRSVYGLPAQKHLGDMEAADLNSISNFFAKLLEQCYTVQSRMDIDSYSYYIENSDIFSNMICSDSEVFNTLCG</sequence>
<dbReference type="AlphaFoldDB" id="A0A1B0AR80"/>
<accession>A0A1B0AR80</accession>
<organism evidence="1 2">
    <name type="scientific">Glossina palpalis gambiensis</name>
    <dbReference type="NCBI Taxonomy" id="67801"/>
    <lineage>
        <taxon>Eukaryota</taxon>
        <taxon>Metazoa</taxon>
        <taxon>Ecdysozoa</taxon>
        <taxon>Arthropoda</taxon>
        <taxon>Hexapoda</taxon>
        <taxon>Insecta</taxon>
        <taxon>Pterygota</taxon>
        <taxon>Neoptera</taxon>
        <taxon>Endopterygota</taxon>
        <taxon>Diptera</taxon>
        <taxon>Brachycera</taxon>
        <taxon>Muscomorpha</taxon>
        <taxon>Hippoboscoidea</taxon>
        <taxon>Glossinidae</taxon>
        <taxon>Glossina</taxon>
    </lineage>
</organism>
<dbReference type="VEuPathDB" id="VectorBase:GPPI005572"/>
<reference evidence="2" key="1">
    <citation type="submission" date="2015-01" db="EMBL/GenBank/DDBJ databases">
        <authorList>
            <person name="Aksoy S."/>
            <person name="Warren W."/>
            <person name="Wilson R.K."/>
        </authorList>
    </citation>
    <scope>NUCLEOTIDE SEQUENCE [LARGE SCALE GENOMIC DNA]</scope>
    <source>
        <strain evidence="2">IAEA</strain>
    </source>
</reference>
<evidence type="ECO:0000313" key="1">
    <source>
        <dbReference type="EnsemblMetazoa" id="GPPI005572-PA"/>
    </source>
</evidence>
<dbReference type="Proteomes" id="UP000092460">
    <property type="component" value="Unassembled WGS sequence"/>
</dbReference>
<dbReference type="EnsemblMetazoa" id="GPPI005572-RA">
    <property type="protein sequence ID" value="GPPI005572-PA"/>
    <property type="gene ID" value="GPPI005572"/>
</dbReference>
<protein>
    <submittedName>
        <fullName evidence="1">Uncharacterized protein</fullName>
    </submittedName>
</protein>